<feature type="chain" id="PRO_5018069489" description="Beta/gamma crystallin 'Greek key' domain-containing protein" evidence="1">
    <location>
        <begin position="18"/>
        <end position="145"/>
    </location>
</feature>
<dbReference type="AlphaFoldDB" id="A0A3N4I690"/>
<gene>
    <name evidence="2" type="ORF">BJ508DRAFT_414671</name>
</gene>
<sequence>MKISLVFLAAAASLCSGAFIPTAASSYAKPDLVERQIPPPPSSTVPSGTHYVEVCLDANYQGECAKLSKPRDNDCLWVAYFNDKISSVRPLFSGAHCRFYVDANCAGNSFSRTYPDRAEDLSKQPDHLGKGYFNDKISSIRCNWV</sequence>
<dbReference type="SUPFAM" id="SSF49695">
    <property type="entry name" value="gamma-Crystallin-like"/>
    <property type="match status" value="1"/>
</dbReference>
<dbReference type="Proteomes" id="UP000275078">
    <property type="component" value="Unassembled WGS sequence"/>
</dbReference>
<dbReference type="OrthoDB" id="2910287at2759"/>
<organism evidence="2 3">
    <name type="scientific">Ascobolus immersus RN42</name>
    <dbReference type="NCBI Taxonomy" id="1160509"/>
    <lineage>
        <taxon>Eukaryota</taxon>
        <taxon>Fungi</taxon>
        <taxon>Dikarya</taxon>
        <taxon>Ascomycota</taxon>
        <taxon>Pezizomycotina</taxon>
        <taxon>Pezizomycetes</taxon>
        <taxon>Pezizales</taxon>
        <taxon>Ascobolaceae</taxon>
        <taxon>Ascobolus</taxon>
    </lineage>
</organism>
<evidence type="ECO:0000313" key="3">
    <source>
        <dbReference type="Proteomes" id="UP000275078"/>
    </source>
</evidence>
<protein>
    <recommendedName>
        <fullName evidence="4">Beta/gamma crystallin 'Greek key' domain-containing protein</fullName>
    </recommendedName>
</protein>
<accession>A0A3N4I690</accession>
<dbReference type="EMBL" id="ML119678">
    <property type="protein sequence ID" value="RPA81602.1"/>
    <property type="molecule type" value="Genomic_DNA"/>
</dbReference>
<evidence type="ECO:0008006" key="4">
    <source>
        <dbReference type="Google" id="ProtNLM"/>
    </source>
</evidence>
<dbReference type="InterPro" id="IPR011024">
    <property type="entry name" value="G_crystallin-like"/>
</dbReference>
<reference evidence="2 3" key="1">
    <citation type="journal article" date="2018" name="Nat. Ecol. Evol.">
        <title>Pezizomycetes genomes reveal the molecular basis of ectomycorrhizal truffle lifestyle.</title>
        <authorList>
            <person name="Murat C."/>
            <person name="Payen T."/>
            <person name="Noel B."/>
            <person name="Kuo A."/>
            <person name="Morin E."/>
            <person name="Chen J."/>
            <person name="Kohler A."/>
            <person name="Krizsan K."/>
            <person name="Balestrini R."/>
            <person name="Da Silva C."/>
            <person name="Montanini B."/>
            <person name="Hainaut M."/>
            <person name="Levati E."/>
            <person name="Barry K.W."/>
            <person name="Belfiori B."/>
            <person name="Cichocki N."/>
            <person name="Clum A."/>
            <person name="Dockter R.B."/>
            <person name="Fauchery L."/>
            <person name="Guy J."/>
            <person name="Iotti M."/>
            <person name="Le Tacon F."/>
            <person name="Lindquist E.A."/>
            <person name="Lipzen A."/>
            <person name="Malagnac F."/>
            <person name="Mello A."/>
            <person name="Molinier V."/>
            <person name="Miyauchi S."/>
            <person name="Poulain J."/>
            <person name="Riccioni C."/>
            <person name="Rubini A."/>
            <person name="Sitrit Y."/>
            <person name="Splivallo R."/>
            <person name="Traeger S."/>
            <person name="Wang M."/>
            <person name="Zifcakova L."/>
            <person name="Wipf D."/>
            <person name="Zambonelli A."/>
            <person name="Paolocci F."/>
            <person name="Nowrousian M."/>
            <person name="Ottonello S."/>
            <person name="Baldrian P."/>
            <person name="Spatafora J.W."/>
            <person name="Henrissat B."/>
            <person name="Nagy L.G."/>
            <person name="Aury J.M."/>
            <person name="Wincker P."/>
            <person name="Grigoriev I.V."/>
            <person name="Bonfante P."/>
            <person name="Martin F.M."/>
        </authorList>
    </citation>
    <scope>NUCLEOTIDE SEQUENCE [LARGE SCALE GENOMIC DNA]</scope>
    <source>
        <strain evidence="2 3">RN42</strain>
    </source>
</reference>
<keyword evidence="3" id="KW-1185">Reference proteome</keyword>
<evidence type="ECO:0000313" key="2">
    <source>
        <dbReference type="EMBL" id="RPA81602.1"/>
    </source>
</evidence>
<proteinExistence type="predicted"/>
<name>A0A3N4I690_ASCIM</name>
<dbReference type="Gene3D" id="2.60.20.10">
    <property type="entry name" value="Crystallins"/>
    <property type="match status" value="1"/>
</dbReference>
<feature type="signal peptide" evidence="1">
    <location>
        <begin position="1"/>
        <end position="17"/>
    </location>
</feature>
<keyword evidence="1" id="KW-0732">Signal</keyword>
<evidence type="ECO:0000256" key="1">
    <source>
        <dbReference type="SAM" id="SignalP"/>
    </source>
</evidence>